<name>A0A1T2XHN1_9BACL</name>
<feature type="domain" description="Major facilitator superfamily (MFS) profile" evidence="8">
    <location>
        <begin position="4"/>
        <end position="387"/>
    </location>
</feature>
<feature type="transmembrane region" description="Helical" evidence="7">
    <location>
        <begin position="12"/>
        <end position="31"/>
    </location>
</feature>
<feature type="transmembrane region" description="Helical" evidence="7">
    <location>
        <begin position="158"/>
        <end position="177"/>
    </location>
</feature>
<evidence type="ECO:0000256" key="1">
    <source>
        <dbReference type="ARBA" id="ARBA00004651"/>
    </source>
</evidence>
<dbReference type="PANTHER" id="PTHR23514">
    <property type="entry name" value="BYPASS OF STOP CODON PROTEIN 6"/>
    <property type="match status" value="1"/>
</dbReference>
<reference evidence="9 10" key="1">
    <citation type="submission" date="2017-01" db="EMBL/GenBank/DDBJ databases">
        <title>Genome analysis of Paenibacillus selenitrireducens ES3-24.</title>
        <authorList>
            <person name="Xu D."/>
            <person name="Yao R."/>
            <person name="Zheng S."/>
        </authorList>
    </citation>
    <scope>NUCLEOTIDE SEQUENCE [LARGE SCALE GENOMIC DNA]</scope>
    <source>
        <strain evidence="9 10">ES3-24</strain>
    </source>
</reference>
<feature type="transmembrane region" description="Helical" evidence="7">
    <location>
        <begin position="70"/>
        <end position="89"/>
    </location>
</feature>
<evidence type="ECO:0000256" key="5">
    <source>
        <dbReference type="ARBA" id="ARBA00022989"/>
    </source>
</evidence>
<dbReference type="InterPro" id="IPR011701">
    <property type="entry name" value="MFS"/>
</dbReference>
<evidence type="ECO:0000313" key="10">
    <source>
        <dbReference type="Proteomes" id="UP000190188"/>
    </source>
</evidence>
<comment type="subcellular location">
    <subcellularLocation>
        <location evidence="1">Cell membrane</location>
        <topology evidence="1">Multi-pass membrane protein</topology>
    </subcellularLocation>
</comment>
<dbReference type="AlphaFoldDB" id="A0A1T2XHN1"/>
<accession>A0A1T2XHN1</accession>
<dbReference type="Proteomes" id="UP000190188">
    <property type="component" value="Unassembled WGS sequence"/>
</dbReference>
<keyword evidence="10" id="KW-1185">Reference proteome</keyword>
<evidence type="ECO:0000313" key="9">
    <source>
        <dbReference type="EMBL" id="OPA79397.1"/>
    </source>
</evidence>
<keyword evidence="4 7" id="KW-0812">Transmembrane</keyword>
<dbReference type="InterPro" id="IPR051788">
    <property type="entry name" value="MFS_Transporter"/>
</dbReference>
<proteinExistence type="inferred from homology"/>
<dbReference type="InterPro" id="IPR036259">
    <property type="entry name" value="MFS_trans_sf"/>
</dbReference>
<evidence type="ECO:0000256" key="2">
    <source>
        <dbReference type="ARBA" id="ARBA00008335"/>
    </source>
</evidence>
<comment type="caution">
    <text evidence="9">The sequence shown here is derived from an EMBL/GenBank/DDBJ whole genome shotgun (WGS) entry which is preliminary data.</text>
</comment>
<feature type="transmembrane region" description="Helical" evidence="7">
    <location>
        <begin position="333"/>
        <end position="352"/>
    </location>
</feature>
<dbReference type="RefSeq" id="WP_078498398.1">
    <property type="nucleotide sequence ID" value="NZ_MSZX01000003.1"/>
</dbReference>
<evidence type="ECO:0000256" key="4">
    <source>
        <dbReference type="ARBA" id="ARBA00022692"/>
    </source>
</evidence>
<feature type="transmembrane region" description="Helical" evidence="7">
    <location>
        <begin position="276"/>
        <end position="294"/>
    </location>
</feature>
<feature type="transmembrane region" description="Helical" evidence="7">
    <location>
        <begin position="101"/>
        <end position="122"/>
    </location>
</feature>
<feature type="transmembrane region" description="Helical" evidence="7">
    <location>
        <begin position="134"/>
        <end position="152"/>
    </location>
</feature>
<feature type="transmembrane region" description="Helical" evidence="7">
    <location>
        <begin position="364"/>
        <end position="386"/>
    </location>
</feature>
<sequence length="398" mass="43492">MRVFAIASYSLYFLAGLVITTIGSVMPQLLAHYDQSYTVGGQMVFISAVGFIAGVPISALLMKWLKKEKYVIALAALVIAIAQLSIWTLPSFGWVVVLNFLNSMGAAAIECIVATLMMEVFVGRRAVVMSYLEVWFGVGALCMPLIASVLIANDIWRFAFFITGCLGIVMTVIWRFISFSKEGVDVSESLDASIEAPPTFSSRRLKHLVLFAFVFLIFMYCGIEGSLNNFLSSMFITHLGETPYRASLSIGMYWVAMVVGRAATGWIIRKVNYAQYLLWSMLGTLAALVVFALWKEAIVGYVLVMLMGLTMSGVYSITMVYANHTFPGMARLVTSLVTAFAGFGAAVFPALVGYAMDHFGTTSALWFVSGFAALYLVVLLSIGGFYRKQSSVMVAVKG</sequence>
<evidence type="ECO:0000259" key="8">
    <source>
        <dbReference type="PROSITE" id="PS50850"/>
    </source>
</evidence>
<protein>
    <submittedName>
        <fullName evidence="9">MFS transporter</fullName>
    </submittedName>
</protein>
<dbReference type="Gene3D" id="1.20.1250.20">
    <property type="entry name" value="MFS general substrate transporter like domains"/>
    <property type="match status" value="2"/>
</dbReference>
<dbReference type="SUPFAM" id="SSF103473">
    <property type="entry name" value="MFS general substrate transporter"/>
    <property type="match status" value="1"/>
</dbReference>
<organism evidence="9 10">
    <name type="scientific">Paenibacillus selenitireducens</name>
    <dbReference type="NCBI Taxonomy" id="1324314"/>
    <lineage>
        <taxon>Bacteria</taxon>
        <taxon>Bacillati</taxon>
        <taxon>Bacillota</taxon>
        <taxon>Bacilli</taxon>
        <taxon>Bacillales</taxon>
        <taxon>Paenibacillaceae</taxon>
        <taxon>Paenibacillus</taxon>
    </lineage>
</organism>
<dbReference type="STRING" id="1324314.BVG16_09970"/>
<evidence type="ECO:0000256" key="3">
    <source>
        <dbReference type="ARBA" id="ARBA00022448"/>
    </source>
</evidence>
<dbReference type="EMBL" id="MSZX01000003">
    <property type="protein sequence ID" value="OPA79397.1"/>
    <property type="molecule type" value="Genomic_DNA"/>
</dbReference>
<dbReference type="Pfam" id="PF07690">
    <property type="entry name" value="MFS_1"/>
    <property type="match status" value="1"/>
</dbReference>
<feature type="transmembrane region" description="Helical" evidence="7">
    <location>
        <begin position="300"/>
        <end position="321"/>
    </location>
</feature>
<gene>
    <name evidence="9" type="ORF">BVG16_09970</name>
</gene>
<dbReference type="OrthoDB" id="1674541at2"/>
<comment type="similarity">
    <text evidence="2">Belongs to the major facilitator superfamily.</text>
</comment>
<feature type="transmembrane region" description="Helical" evidence="7">
    <location>
        <begin position="251"/>
        <end position="269"/>
    </location>
</feature>
<feature type="transmembrane region" description="Helical" evidence="7">
    <location>
        <begin position="43"/>
        <end position="61"/>
    </location>
</feature>
<dbReference type="PROSITE" id="PS50850">
    <property type="entry name" value="MFS"/>
    <property type="match status" value="1"/>
</dbReference>
<feature type="transmembrane region" description="Helical" evidence="7">
    <location>
        <begin position="208"/>
        <end position="231"/>
    </location>
</feature>
<dbReference type="PANTHER" id="PTHR23514:SF3">
    <property type="entry name" value="BYPASS OF STOP CODON PROTEIN 6"/>
    <property type="match status" value="1"/>
</dbReference>
<dbReference type="GO" id="GO:0022857">
    <property type="term" value="F:transmembrane transporter activity"/>
    <property type="evidence" value="ECO:0007669"/>
    <property type="project" value="InterPro"/>
</dbReference>
<dbReference type="InterPro" id="IPR020846">
    <property type="entry name" value="MFS_dom"/>
</dbReference>
<keyword evidence="6 7" id="KW-0472">Membrane</keyword>
<evidence type="ECO:0000256" key="7">
    <source>
        <dbReference type="SAM" id="Phobius"/>
    </source>
</evidence>
<keyword evidence="3" id="KW-0813">Transport</keyword>
<evidence type="ECO:0000256" key="6">
    <source>
        <dbReference type="ARBA" id="ARBA00023136"/>
    </source>
</evidence>
<keyword evidence="5 7" id="KW-1133">Transmembrane helix</keyword>
<dbReference type="GO" id="GO:0005886">
    <property type="term" value="C:plasma membrane"/>
    <property type="evidence" value="ECO:0007669"/>
    <property type="project" value="UniProtKB-SubCell"/>
</dbReference>